<evidence type="ECO:0000256" key="5">
    <source>
        <dbReference type="ARBA" id="ARBA00023136"/>
    </source>
</evidence>
<dbReference type="Proteomes" id="UP001293718">
    <property type="component" value="Unassembled WGS sequence"/>
</dbReference>
<dbReference type="Gene3D" id="3.40.720.10">
    <property type="entry name" value="Alkaline Phosphatase, subunit A"/>
    <property type="match status" value="1"/>
</dbReference>
<dbReference type="InterPro" id="IPR012160">
    <property type="entry name" value="LtaS-like"/>
</dbReference>
<comment type="subcellular location">
    <subcellularLocation>
        <location evidence="1">Cell membrane</location>
        <topology evidence="1">Multi-pass membrane protein</topology>
    </subcellularLocation>
</comment>
<keyword evidence="4 6" id="KW-1133">Transmembrane helix</keyword>
<dbReference type="PANTHER" id="PTHR47371:SF3">
    <property type="entry name" value="PHOSPHOGLYCEROL TRANSFERASE I"/>
    <property type="match status" value="1"/>
</dbReference>
<organism evidence="8 9">
    <name type="scientific">Azohydromonas lata</name>
    <dbReference type="NCBI Taxonomy" id="45677"/>
    <lineage>
        <taxon>Bacteria</taxon>
        <taxon>Pseudomonadati</taxon>
        <taxon>Pseudomonadota</taxon>
        <taxon>Betaproteobacteria</taxon>
        <taxon>Burkholderiales</taxon>
        <taxon>Sphaerotilaceae</taxon>
        <taxon>Azohydromonas</taxon>
    </lineage>
</organism>
<evidence type="ECO:0000313" key="8">
    <source>
        <dbReference type="EMBL" id="MDZ5459225.1"/>
    </source>
</evidence>
<evidence type="ECO:0000256" key="1">
    <source>
        <dbReference type="ARBA" id="ARBA00004651"/>
    </source>
</evidence>
<dbReference type="Pfam" id="PF00884">
    <property type="entry name" value="Sulfatase"/>
    <property type="match status" value="1"/>
</dbReference>
<evidence type="ECO:0000256" key="3">
    <source>
        <dbReference type="ARBA" id="ARBA00022692"/>
    </source>
</evidence>
<dbReference type="EMBL" id="JAXOJX010000040">
    <property type="protein sequence ID" value="MDZ5459225.1"/>
    <property type="molecule type" value="Genomic_DNA"/>
</dbReference>
<dbReference type="CDD" id="cd16015">
    <property type="entry name" value="LTA_synthase"/>
    <property type="match status" value="1"/>
</dbReference>
<dbReference type="InterPro" id="IPR017850">
    <property type="entry name" value="Alkaline_phosphatase_core_sf"/>
</dbReference>
<feature type="transmembrane region" description="Helical" evidence="6">
    <location>
        <begin position="187"/>
        <end position="204"/>
    </location>
</feature>
<accession>A0ABU5IK00</accession>
<protein>
    <submittedName>
        <fullName evidence="8">LTA synthase family protein</fullName>
    </submittedName>
</protein>
<keyword evidence="9" id="KW-1185">Reference proteome</keyword>
<evidence type="ECO:0000256" key="2">
    <source>
        <dbReference type="ARBA" id="ARBA00022475"/>
    </source>
</evidence>
<evidence type="ECO:0000256" key="6">
    <source>
        <dbReference type="SAM" id="Phobius"/>
    </source>
</evidence>
<feature type="transmembrane region" description="Helical" evidence="6">
    <location>
        <begin position="21"/>
        <end position="42"/>
    </location>
</feature>
<evidence type="ECO:0000256" key="4">
    <source>
        <dbReference type="ARBA" id="ARBA00022989"/>
    </source>
</evidence>
<dbReference type="RefSeq" id="WP_322467016.1">
    <property type="nucleotide sequence ID" value="NZ_JAXOJX010000040.1"/>
</dbReference>
<dbReference type="PANTHER" id="PTHR47371">
    <property type="entry name" value="LIPOTEICHOIC ACID SYNTHASE"/>
    <property type="match status" value="1"/>
</dbReference>
<dbReference type="PIRSF" id="PIRSF005091">
    <property type="entry name" value="Mmb_sulf_HI1246"/>
    <property type="match status" value="1"/>
</dbReference>
<evidence type="ECO:0000313" key="9">
    <source>
        <dbReference type="Proteomes" id="UP001293718"/>
    </source>
</evidence>
<name>A0ABU5IK00_9BURK</name>
<keyword evidence="3 6" id="KW-0812">Transmembrane</keyword>
<dbReference type="Gene3D" id="3.30.1120.80">
    <property type="match status" value="1"/>
</dbReference>
<keyword evidence="2" id="KW-1003">Cell membrane</keyword>
<feature type="domain" description="Sulfatase N-terminal" evidence="7">
    <location>
        <begin position="282"/>
        <end position="550"/>
    </location>
</feature>
<dbReference type="InterPro" id="IPR050448">
    <property type="entry name" value="OpgB/LTA_synthase_biosynth"/>
</dbReference>
<dbReference type="InterPro" id="IPR000917">
    <property type="entry name" value="Sulfatase_N"/>
</dbReference>
<proteinExistence type="predicted"/>
<feature type="transmembrane region" description="Helical" evidence="6">
    <location>
        <begin position="146"/>
        <end position="166"/>
    </location>
</feature>
<comment type="caution">
    <text evidence="8">The sequence shown here is derived from an EMBL/GenBank/DDBJ whole genome shotgun (WGS) entry which is preliminary data.</text>
</comment>
<evidence type="ECO:0000259" key="7">
    <source>
        <dbReference type="Pfam" id="PF00884"/>
    </source>
</evidence>
<reference evidence="8 9" key="1">
    <citation type="submission" date="2023-11" db="EMBL/GenBank/DDBJ databases">
        <title>Draft genome of Azohydromonas lata strain H1 (DSM1123), a polyhydroxyalkanoate producer.</title>
        <authorList>
            <person name="Traversa D."/>
            <person name="D'Addabbo P."/>
            <person name="Pazzani C."/>
            <person name="Manzari C."/>
            <person name="Chiara M."/>
            <person name="Scrascia M."/>
        </authorList>
    </citation>
    <scope>NUCLEOTIDE SEQUENCE [LARGE SCALE GENOMIC DNA]</scope>
    <source>
        <strain evidence="8 9">H1</strain>
    </source>
</reference>
<gene>
    <name evidence="8" type="ORF">SM757_21840</name>
</gene>
<dbReference type="SUPFAM" id="SSF53649">
    <property type="entry name" value="Alkaline phosphatase-like"/>
    <property type="match status" value="1"/>
</dbReference>
<feature type="transmembrane region" description="Helical" evidence="6">
    <location>
        <begin position="54"/>
        <end position="81"/>
    </location>
</feature>
<keyword evidence="5 6" id="KW-0472">Membrane</keyword>
<sequence>MSNAFAGAGLTRWFPQRLKPLVPLVLGFMLFNALVRLGLLAFNGQWSLVLPWRLLPILGIGALFDLGVATFFLPPLGWLLLAWPARRTRGLRWTLLALLLPLCVLAVFVAASEFTFWNEFASRFNFIAVDYLVYTNEVLGNIRESYNMPLLLSAVGAVALTLWVLLMRRLSRPQLWSDFALSWRRRAVAALALAAAPVLAYVSLDARYKEFSEDAQANELAGNGYFDFWHAFWHNEIDYERFYSTVPDAQAAATLSRTLGSPSAANPFDRDVEHQRPEKRLNVVLVSVESLSASFLGSFGNQEGLTPHLDRLAKDGLLFTRLYATGTRTVRGLEALSLSVPPTPGHSIVKRPDNGDLFTVGEVFKSKGYEPLYIYGGYGYFDNMNAFFGGNGYTVIDRTALKADEIHFENIWGVADEDLFSLTLRELDARAAAKKPFFAHVMTTSNHRPYTYPAGRIDIPSKTGREGGVKYTDWAIGDFIERARQKPWFDDTVFVIVADHTHNGRGRQELPPDNYHIPMVIYAPKHVAPGRVESIASQIDVAPTLLGLLNFSYHSRFFGQDILREGQTHQRALLANYQTVGLYEEGRVVELKPGARSRVVDAESGQEIAQDDALSRRLRDEAIAYYQVPAKAYRKGELRLSAMPLH</sequence>
<feature type="transmembrane region" description="Helical" evidence="6">
    <location>
        <begin position="93"/>
        <end position="117"/>
    </location>
</feature>